<comment type="caution">
    <text evidence="11">The sequence shown here is derived from an EMBL/GenBank/DDBJ whole genome shotgun (WGS) entry which is preliminary data.</text>
</comment>
<dbReference type="PROSITE" id="PS50893">
    <property type="entry name" value="ABC_TRANSPORTER_2"/>
    <property type="match status" value="1"/>
</dbReference>
<dbReference type="GO" id="GO:0005524">
    <property type="term" value="F:ATP binding"/>
    <property type="evidence" value="ECO:0007669"/>
    <property type="project" value="UniProtKB-KW"/>
</dbReference>
<dbReference type="eggNOG" id="COG4987">
    <property type="taxonomic scope" value="Bacteria"/>
</dbReference>
<proteinExistence type="predicted"/>
<keyword evidence="4 11" id="KW-0067">ATP-binding</keyword>
<dbReference type="RefSeq" id="WP_006503394.1">
    <property type="nucleotide sequence ID" value="NZ_BAGZ01000016.1"/>
</dbReference>
<protein>
    <submittedName>
        <fullName evidence="11">ABC transporter permease/ATP-binding protein CydC</fullName>
    </submittedName>
</protein>
<dbReference type="OrthoDB" id="3237158at2"/>
<dbReference type="InterPro" id="IPR003439">
    <property type="entry name" value="ABC_transporter-like_ATP-bd"/>
</dbReference>
<feature type="region of interest" description="Disordered" evidence="7">
    <location>
        <begin position="319"/>
        <end position="366"/>
    </location>
</feature>
<dbReference type="PROSITE" id="PS50929">
    <property type="entry name" value="ABC_TM1F"/>
    <property type="match status" value="1"/>
</dbReference>
<keyword evidence="6 8" id="KW-0472">Membrane</keyword>
<evidence type="ECO:0000256" key="6">
    <source>
        <dbReference type="ARBA" id="ARBA00023136"/>
    </source>
</evidence>
<name>K6W9X8_9MICO</name>
<dbReference type="InterPro" id="IPR017871">
    <property type="entry name" value="ABC_transporter-like_CS"/>
</dbReference>
<dbReference type="InterPro" id="IPR039421">
    <property type="entry name" value="Type_1_exporter"/>
</dbReference>
<dbReference type="Proteomes" id="UP000008495">
    <property type="component" value="Unassembled WGS sequence"/>
</dbReference>
<dbReference type="SUPFAM" id="SSF90123">
    <property type="entry name" value="ABC transporter transmembrane region"/>
    <property type="match status" value="1"/>
</dbReference>
<dbReference type="NCBIfam" id="TIGR02868">
    <property type="entry name" value="CydC"/>
    <property type="match status" value="1"/>
</dbReference>
<evidence type="ECO:0000313" key="12">
    <source>
        <dbReference type="Proteomes" id="UP000008495"/>
    </source>
</evidence>
<dbReference type="Gene3D" id="1.20.1560.10">
    <property type="entry name" value="ABC transporter type 1, transmembrane domain"/>
    <property type="match status" value="1"/>
</dbReference>
<reference evidence="11 12" key="1">
    <citation type="submission" date="2012-08" db="EMBL/GenBank/DDBJ databases">
        <title>Whole genome shotgun sequence of Austwickia chelonae NBRC 105200.</title>
        <authorList>
            <person name="Yoshida I."/>
            <person name="Hosoyama A."/>
            <person name="Tsuchikane K."/>
            <person name="Katsumata H."/>
            <person name="Ando Y."/>
            <person name="Ohji S."/>
            <person name="Hamada M."/>
            <person name="Tamura T."/>
            <person name="Yamazoe A."/>
            <person name="Yamazaki S."/>
            <person name="Fujita N."/>
        </authorList>
    </citation>
    <scope>NUCLEOTIDE SEQUENCE [LARGE SCALE GENOMIC DNA]</scope>
    <source>
        <strain evidence="11 12">NBRC 105200</strain>
    </source>
</reference>
<dbReference type="Pfam" id="PF00005">
    <property type="entry name" value="ABC_tran"/>
    <property type="match status" value="1"/>
</dbReference>
<dbReference type="AlphaFoldDB" id="K6W9X8"/>
<keyword evidence="5 8" id="KW-1133">Transmembrane helix</keyword>
<dbReference type="GO" id="GO:0034775">
    <property type="term" value="P:glutathione transmembrane transport"/>
    <property type="evidence" value="ECO:0007669"/>
    <property type="project" value="InterPro"/>
</dbReference>
<keyword evidence="3" id="KW-0547">Nucleotide-binding</keyword>
<dbReference type="EMBL" id="BAGZ01000016">
    <property type="protein sequence ID" value="GAB78637.1"/>
    <property type="molecule type" value="Genomic_DNA"/>
</dbReference>
<comment type="subcellular location">
    <subcellularLocation>
        <location evidence="1">Cell membrane</location>
        <topology evidence="1">Multi-pass membrane protein</topology>
    </subcellularLocation>
</comment>
<evidence type="ECO:0000256" key="8">
    <source>
        <dbReference type="SAM" id="Phobius"/>
    </source>
</evidence>
<evidence type="ECO:0000256" key="3">
    <source>
        <dbReference type="ARBA" id="ARBA00022741"/>
    </source>
</evidence>
<dbReference type="SUPFAM" id="SSF52540">
    <property type="entry name" value="P-loop containing nucleoside triphosphate hydrolases"/>
    <property type="match status" value="1"/>
</dbReference>
<dbReference type="GO" id="GO:0016887">
    <property type="term" value="F:ATP hydrolysis activity"/>
    <property type="evidence" value="ECO:0007669"/>
    <property type="project" value="InterPro"/>
</dbReference>
<feature type="compositionally biased region" description="Low complexity" evidence="7">
    <location>
        <begin position="329"/>
        <end position="346"/>
    </location>
</feature>
<dbReference type="GO" id="GO:0034040">
    <property type="term" value="F:ATPase-coupled lipid transmembrane transporter activity"/>
    <property type="evidence" value="ECO:0007669"/>
    <property type="project" value="TreeGrafter"/>
</dbReference>
<evidence type="ECO:0000256" key="5">
    <source>
        <dbReference type="ARBA" id="ARBA00022989"/>
    </source>
</evidence>
<dbReference type="InterPro" id="IPR036640">
    <property type="entry name" value="ABC1_TM_sf"/>
</dbReference>
<evidence type="ECO:0000256" key="4">
    <source>
        <dbReference type="ARBA" id="ARBA00022840"/>
    </source>
</evidence>
<evidence type="ECO:0000256" key="7">
    <source>
        <dbReference type="SAM" id="MobiDB-lite"/>
    </source>
</evidence>
<evidence type="ECO:0000259" key="10">
    <source>
        <dbReference type="PROSITE" id="PS50929"/>
    </source>
</evidence>
<evidence type="ECO:0000259" key="9">
    <source>
        <dbReference type="PROSITE" id="PS50893"/>
    </source>
</evidence>
<feature type="domain" description="ABC transporter" evidence="9">
    <location>
        <begin position="358"/>
        <end position="577"/>
    </location>
</feature>
<dbReference type="SMART" id="SM00382">
    <property type="entry name" value="AAA"/>
    <property type="match status" value="1"/>
</dbReference>
<feature type="transmembrane region" description="Helical" evidence="8">
    <location>
        <begin position="52"/>
        <end position="72"/>
    </location>
</feature>
<sequence length="578" mass="60172">MSPVPSPSARRFRPVPGVLPAAFVGGLALTCGVALTATSGWLIVAASYQPQILTLLAAIVLVRAFGIARPALRYVERIRSHDAALSFLAEERARVYGRLIPLTPARLGRRSRGEVLAGAVDDLDDIAYAQVRVVVPLVALVVSGVLAAMANAVILFSAALVTLSALVWALLVGGVNYRMEKRAHQEVVAARAEVSRVSTVIAAQGTELAAIGAQAQALSWLGSAQASLSAALRRQARGRAFGVAAMPLVTVVHTVAMVALVAPWTHLGLRTPLAAFLVLTPVALGEVVSGVPDAVGALARAQSARSRLDALVNQVPAVRDSEGAGSSEAETGPASTSGASAASEGVPVREEPGRPPRLSTDRVTASWDGERPALSALSTDIVPGSRVAVVGPNGSGKSTFLAVLARHLDPTSGVYRVDGTEVSRLSLAEARSRIAVVDDEAHVFASNLRENIRFARPGCADGDIEQSLRLAGLGPWYEGLPDGLDTRLGVDGQGVSGGERARLGIARALLSRRPVLLLDEPVAHVDHPTAVAVMRDLREASTGRTVVLVSHRAEGVEEGDVVVDLEVVRTPPPVSGPR</sequence>
<feature type="domain" description="ABC transmembrane type-1" evidence="10">
    <location>
        <begin position="21"/>
        <end position="280"/>
    </location>
</feature>
<organism evidence="11 12">
    <name type="scientific">Austwickia chelonae NBRC 105200</name>
    <dbReference type="NCBI Taxonomy" id="1184607"/>
    <lineage>
        <taxon>Bacteria</taxon>
        <taxon>Bacillati</taxon>
        <taxon>Actinomycetota</taxon>
        <taxon>Actinomycetes</taxon>
        <taxon>Micrococcales</taxon>
        <taxon>Dermatophilaceae</taxon>
        <taxon>Austwickia</taxon>
    </lineage>
</organism>
<accession>K6W9X8</accession>
<dbReference type="InterPro" id="IPR027417">
    <property type="entry name" value="P-loop_NTPase"/>
</dbReference>
<keyword evidence="12" id="KW-1185">Reference proteome</keyword>
<dbReference type="GO" id="GO:0005886">
    <property type="term" value="C:plasma membrane"/>
    <property type="evidence" value="ECO:0007669"/>
    <property type="project" value="UniProtKB-SubCell"/>
</dbReference>
<feature type="transmembrane region" description="Helical" evidence="8">
    <location>
        <begin position="133"/>
        <end position="150"/>
    </location>
</feature>
<dbReference type="InterPro" id="IPR011527">
    <property type="entry name" value="ABC1_TM_dom"/>
</dbReference>
<gene>
    <name evidence="11" type="primary">cydC</name>
    <name evidence="11" type="ORF">AUCHE_16_00550</name>
</gene>
<feature type="transmembrane region" description="Helical" evidence="8">
    <location>
        <begin position="156"/>
        <end position="175"/>
    </location>
</feature>
<dbReference type="InterPro" id="IPR014223">
    <property type="entry name" value="ABC_CydC/D"/>
</dbReference>
<evidence type="ECO:0000256" key="1">
    <source>
        <dbReference type="ARBA" id="ARBA00004651"/>
    </source>
</evidence>
<dbReference type="PANTHER" id="PTHR24221">
    <property type="entry name" value="ATP-BINDING CASSETTE SUB-FAMILY B"/>
    <property type="match status" value="1"/>
</dbReference>
<dbReference type="PANTHER" id="PTHR24221:SF654">
    <property type="entry name" value="ATP-BINDING CASSETTE SUB-FAMILY B MEMBER 6"/>
    <property type="match status" value="1"/>
</dbReference>
<dbReference type="GO" id="GO:0140359">
    <property type="term" value="F:ABC-type transporter activity"/>
    <property type="evidence" value="ECO:0007669"/>
    <property type="project" value="InterPro"/>
</dbReference>
<evidence type="ECO:0000256" key="2">
    <source>
        <dbReference type="ARBA" id="ARBA00022692"/>
    </source>
</evidence>
<feature type="transmembrane region" description="Helical" evidence="8">
    <location>
        <begin position="21"/>
        <end position="46"/>
    </location>
</feature>
<dbReference type="PROSITE" id="PS00211">
    <property type="entry name" value="ABC_TRANSPORTER_1"/>
    <property type="match status" value="1"/>
</dbReference>
<dbReference type="Gene3D" id="3.40.50.300">
    <property type="entry name" value="P-loop containing nucleotide triphosphate hydrolases"/>
    <property type="match status" value="1"/>
</dbReference>
<evidence type="ECO:0000313" key="11">
    <source>
        <dbReference type="EMBL" id="GAB78637.1"/>
    </source>
</evidence>
<dbReference type="InterPro" id="IPR003593">
    <property type="entry name" value="AAA+_ATPase"/>
</dbReference>
<feature type="transmembrane region" description="Helical" evidence="8">
    <location>
        <begin position="240"/>
        <end position="262"/>
    </location>
</feature>
<dbReference type="STRING" id="100225.SAMN05421595_2290"/>
<dbReference type="GO" id="GO:0045454">
    <property type="term" value="P:cell redox homeostasis"/>
    <property type="evidence" value="ECO:0007669"/>
    <property type="project" value="InterPro"/>
</dbReference>
<keyword evidence="2 8" id="KW-0812">Transmembrane</keyword>